<accession>A0A0L0DU84</accession>
<dbReference type="EMBL" id="GL349506">
    <property type="protein sequence ID" value="KNC55830.1"/>
    <property type="molecule type" value="Genomic_DNA"/>
</dbReference>
<reference evidence="2 3" key="1">
    <citation type="submission" date="2010-05" db="EMBL/GenBank/DDBJ databases">
        <title>The Genome Sequence of Thecamonas trahens ATCC 50062.</title>
        <authorList>
            <consortium name="The Broad Institute Genome Sequencing Platform"/>
            <person name="Russ C."/>
            <person name="Cuomo C."/>
            <person name="Shea T."/>
            <person name="Young S.K."/>
            <person name="Zeng Q."/>
            <person name="Koehrsen M."/>
            <person name="Haas B."/>
            <person name="Borodovsky M."/>
            <person name="Guigo R."/>
            <person name="Alvarado L."/>
            <person name="Berlin A."/>
            <person name="Bochicchio J."/>
            <person name="Borenstein D."/>
            <person name="Chapman S."/>
            <person name="Chen Z."/>
            <person name="Freedman E."/>
            <person name="Gellesch M."/>
            <person name="Goldberg J."/>
            <person name="Griggs A."/>
            <person name="Gujja S."/>
            <person name="Heilman E."/>
            <person name="Heiman D."/>
            <person name="Hepburn T."/>
            <person name="Howarth C."/>
            <person name="Jen D."/>
            <person name="Larson L."/>
            <person name="Mehta T."/>
            <person name="Park D."/>
            <person name="Pearson M."/>
            <person name="Roberts A."/>
            <person name="Saif S."/>
            <person name="Shenoy N."/>
            <person name="Sisk P."/>
            <person name="Stolte C."/>
            <person name="Sykes S."/>
            <person name="Thomson T."/>
            <person name="Walk T."/>
            <person name="White J."/>
            <person name="Yandava C."/>
            <person name="Burger G."/>
            <person name="Gray M.W."/>
            <person name="Holland P.W.H."/>
            <person name="King N."/>
            <person name="Lang F.B.F."/>
            <person name="Roger A.J."/>
            <person name="Ruiz-Trillo I."/>
            <person name="Lander E."/>
            <person name="Nusbaum C."/>
        </authorList>
    </citation>
    <scope>NUCLEOTIDE SEQUENCE [LARGE SCALE GENOMIC DNA]</scope>
    <source>
        <strain evidence="2 3">ATCC 50062</strain>
    </source>
</reference>
<dbReference type="Proteomes" id="UP000054408">
    <property type="component" value="Unassembled WGS sequence"/>
</dbReference>
<gene>
    <name evidence="2" type="ORF">AMSG_11271</name>
</gene>
<dbReference type="RefSeq" id="XP_013752807.1">
    <property type="nucleotide sequence ID" value="XM_013897353.1"/>
</dbReference>
<evidence type="ECO:0000313" key="2">
    <source>
        <dbReference type="EMBL" id="KNC55830.1"/>
    </source>
</evidence>
<name>A0A0L0DU84_THETB</name>
<feature type="region of interest" description="Disordered" evidence="1">
    <location>
        <begin position="1"/>
        <end position="39"/>
    </location>
</feature>
<dbReference type="AlphaFoldDB" id="A0A0L0DU84"/>
<dbReference type="GeneID" id="25569286"/>
<evidence type="ECO:0000256" key="1">
    <source>
        <dbReference type="SAM" id="MobiDB-lite"/>
    </source>
</evidence>
<protein>
    <submittedName>
        <fullName evidence="2">Uncharacterized protein</fullName>
    </submittedName>
</protein>
<sequence length="266" mass="29918">MTLFPDSKPTRAAKAETKSRRKRKRESHPIDEKLERPSKRTGATVILTTATLTCDNLSSKGKGRVLPFDQLLQLLCPLTSHTHGSLWYHPFKLEMLLGLGVLSTMDVNNPYATISERGKLTVKEENEMNAVMLSVNRLTIRLRTYLAKVTGTLNRLGEWTAYFTTDHTALLVRYALPKADPGDEINVTKFVRGLWRLSVRRRRRCLNYKIKALMKQNKEVKHNLASLRMRLDIPLFPLVQICGGIQAVCDAALADAAVPAQTPPDA</sequence>
<evidence type="ECO:0000313" key="3">
    <source>
        <dbReference type="Proteomes" id="UP000054408"/>
    </source>
</evidence>
<proteinExistence type="predicted"/>
<feature type="compositionally biased region" description="Basic and acidic residues" evidence="1">
    <location>
        <begin position="27"/>
        <end position="38"/>
    </location>
</feature>
<organism evidence="2 3">
    <name type="scientific">Thecamonas trahens ATCC 50062</name>
    <dbReference type="NCBI Taxonomy" id="461836"/>
    <lineage>
        <taxon>Eukaryota</taxon>
        <taxon>Apusozoa</taxon>
        <taxon>Apusomonadida</taxon>
        <taxon>Apusomonadidae</taxon>
        <taxon>Thecamonas</taxon>
    </lineage>
</organism>
<keyword evidence="3" id="KW-1185">Reference proteome</keyword>